<protein>
    <submittedName>
        <fullName evidence="1">Uncharacterized protein</fullName>
    </submittedName>
</protein>
<sequence>MQETNKILPTTNYSVDMFLKSAFDYELKNRLAINDNISEDIRKYLETRVKEIEQTYKSK</sequence>
<proteinExistence type="predicted"/>
<name>A0A6J5NUQ9_9CAUD</name>
<reference evidence="1" key="1">
    <citation type="submission" date="2020-04" db="EMBL/GenBank/DDBJ databases">
        <authorList>
            <person name="Chiriac C."/>
            <person name="Salcher M."/>
            <person name="Ghai R."/>
            <person name="Kavagutti S V."/>
        </authorList>
    </citation>
    <scope>NUCLEOTIDE SEQUENCE</scope>
</reference>
<organism evidence="1">
    <name type="scientific">uncultured Caudovirales phage</name>
    <dbReference type="NCBI Taxonomy" id="2100421"/>
    <lineage>
        <taxon>Viruses</taxon>
        <taxon>Duplodnaviria</taxon>
        <taxon>Heunggongvirae</taxon>
        <taxon>Uroviricota</taxon>
        <taxon>Caudoviricetes</taxon>
        <taxon>Peduoviridae</taxon>
        <taxon>Maltschvirus</taxon>
        <taxon>Maltschvirus maltsch</taxon>
    </lineage>
</organism>
<evidence type="ECO:0000313" key="1">
    <source>
        <dbReference type="EMBL" id="CAB4162717.1"/>
    </source>
</evidence>
<gene>
    <name evidence="1" type="ORF">UFOVP787_97</name>
</gene>
<accession>A0A6J5NUQ9</accession>
<dbReference type="EMBL" id="LR796734">
    <property type="protein sequence ID" value="CAB4162717.1"/>
    <property type="molecule type" value="Genomic_DNA"/>
</dbReference>